<reference evidence="6" key="1">
    <citation type="submission" date="2020-12" db="EMBL/GenBank/DDBJ databases">
        <title>The genome sequence of Inhella sp. 4Y17.</title>
        <authorList>
            <person name="Liu Y."/>
        </authorList>
    </citation>
    <scope>NUCLEOTIDE SEQUENCE</scope>
    <source>
        <strain evidence="6">4Y10</strain>
    </source>
</reference>
<keyword evidence="7" id="KW-1185">Reference proteome</keyword>
<dbReference type="SUPFAM" id="SSF53850">
    <property type="entry name" value="Periplasmic binding protein-like II"/>
    <property type="match status" value="1"/>
</dbReference>
<dbReference type="EMBL" id="JAEDAL010000001">
    <property type="protein sequence ID" value="MBH9551483.1"/>
    <property type="molecule type" value="Genomic_DNA"/>
</dbReference>
<dbReference type="Pfam" id="PF00126">
    <property type="entry name" value="HTH_1"/>
    <property type="match status" value="1"/>
</dbReference>
<dbReference type="Gene3D" id="3.40.190.290">
    <property type="match status" value="1"/>
</dbReference>
<feature type="domain" description="HTH lysR-type" evidence="5">
    <location>
        <begin position="16"/>
        <end position="73"/>
    </location>
</feature>
<dbReference type="GO" id="GO:0000976">
    <property type="term" value="F:transcription cis-regulatory region binding"/>
    <property type="evidence" value="ECO:0007669"/>
    <property type="project" value="TreeGrafter"/>
</dbReference>
<evidence type="ECO:0000256" key="4">
    <source>
        <dbReference type="ARBA" id="ARBA00023163"/>
    </source>
</evidence>
<evidence type="ECO:0000256" key="1">
    <source>
        <dbReference type="ARBA" id="ARBA00009437"/>
    </source>
</evidence>
<dbReference type="GO" id="GO:0003700">
    <property type="term" value="F:DNA-binding transcription factor activity"/>
    <property type="evidence" value="ECO:0007669"/>
    <property type="project" value="InterPro"/>
</dbReference>
<dbReference type="InterPro" id="IPR005119">
    <property type="entry name" value="LysR_subst-bd"/>
</dbReference>
<dbReference type="RefSeq" id="WP_198099095.1">
    <property type="nucleotide sequence ID" value="NZ_JAEDAL010000001.1"/>
</dbReference>
<dbReference type="AlphaFoldDB" id="A0A931IWT2"/>
<keyword evidence="2" id="KW-0805">Transcription regulation</keyword>
<keyword evidence="3" id="KW-0238">DNA-binding</keyword>
<dbReference type="SUPFAM" id="SSF46785">
    <property type="entry name" value="Winged helix' DNA-binding domain"/>
    <property type="match status" value="1"/>
</dbReference>
<evidence type="ECO:0000256" key="2">
    <source>
        <dbReference type="ARBA" id="ARBA00023015"/>
    </source>
</evidence>
<dbReference type="Proteomes" id="UP000620139">
    <property type="component" value="Unassembled WGS sequence"/>
</dbReference>
<organism evidence="6 7">
    <name type="scientific">Inhella gelatinilytica</name>
    <dbReference type="NCBI Taxonomy" id="2795030"/>
    <lineage>
        <taxon>Bacteria</taxon>
        <taxon>Pseudomonadati</taxon>
        <taxon>Pseudomonadota</taxon>
        <taxon>Betaproteobacteria</taxon>
        <taxon>Burkholderiales</taxon>
        <taxon>Sphaerotilaceae</taxon>
        <taxon>Inhella</taxon>
    </lineage>
</organism>
<dbReference type="PROSITE" id="PS50931">
    <property type="entry name" value="HTH_LYSR"/>
    <property type="match status" value="1"/>
</dbReference>
<accession>A0A931IWT2</accession>
<dbReference type="Gene3D" id="1.10.10.10">
    <property type="entry name" value="Winged helix-like DNA-binding domain superfamily/Winged helix DNA-binding domain"/>
    <property type="match status" value="1"/>
</dbReference>
<sequence length="312" mass="34196">MQPKKSRALIGQLGDVDLRLLRVFKAVADCGGMAAAELELNIAISTISRHVKDLEQRLGLVLCRRGRGGFALTPEGRQLVEAAEQLLSATDAFRGRLHEIHQRLGGDLHMAVFEKTASNPAAQVPLALSRFRDQAPDVMLHVHIGSISSIERGVIDGQFHLGLVPEHRRSERLVYTPLFRETMVLYAGVGHPWFETRALRPGWADLRHQALAGLDYHSPNLMLAHARQLSRQASASDQEAVGLLVLSGRFVGFLPDHYAAPFVESGRLRAVNPEVLAYPCTFSCVIRRTPAPPRAAQAFVAALQAVHAKSLA</sequence>
<protein>
    <submittedName>
        <fullName evidence="6">LysR family transcriptional regulator</fullName>
    </submittedName>
</protein>
<name>A0A931IWT2_9BURK</name>
<evidence type="ECO:0000259" key="5">
    <source>
        <dbReference type="PROSITE" id="PS50931"/>
    </source>
</evidence>
<keyword evidence="4" id="KW-0804">Transcription</keyword>
<evidence type="ECO:0000256" key="3">
    <source>
        <dbReference type="ARBA" id="ARBA00023125"/>
    </source>
</evidence>
<gene>
    <name evidence="6" type="ORF">I7X43_01365</name>
</gene>
<evidence type="ECO:0000313" key="7">
    <source>
        <dbReference type="Proteomes" id="UP000620139"/>
    </source>
</evidence>
<dbReference type="PANTHER" id="PTHR30126">
    <property type="entry name" value="HTH-TYPE TRANSCRIPTIONAL REGULATOR"/>
    <property type="match status" value="1"/>
</dbReference>
<dbReference type="InterPro" id="IPR036390">
    <property type="entry name" value="WH_DNA-bd_sf"/>
</dbReference>
<dbReference type="InterPro" id="IPR000847">
    <property type="entry name" value="LysR_HTH_N"/>
</dbReference>
<comment type="caution">
    <text evidence="6">The sequence shown here is derived from an EMBL/GenBank/DDBJ whole genome shotgun (WGS) entry which is preliminary data.</text>
</comment>
<dbReference type="PANTHER" id="PTHR30126:SF98">
    <property type="entry name" value="HTH-TYPE TRANSCRIPTIONAL ACTIVATOR BAUR"/>
    <property type="match status" value="1"/>
</dbReference>
<comment type="similarity">
    <text evidence="1">Belongs to the LysR transcriptional regulatory family.</text>
</comment>
<evidence type="ECO:0000313" key="6">
    <source>
        <dbReference type="EMBL" id="MBH9551483.1"/>
    </source>
</evidence>
<dbReference type="InterPro" id="IPR036388">
    <property type="entry name" value="WH-like_DNA-bd_sf"/>
</dbReference>
<proteinExistence type="inferred from homology"/>
<dbReference type="Pfam" id="PF03466">
    <property type="entry name" value="LysR_substrate"/>
    <property type="match status" value="1"/>
</dbReference>
<dbReference type="CDD" id="cd05466">
    <property type="entry name" value="PBP2_LTTR_substrate"/>
    <property type="match status" value="1"/>
</dbReference>